<feature type="region of interest" description="Disordered" evidence="3">
    <location>
        <begin position="469"/>
        <end position="514"/>
    </location>
</feature>
<feature type="domain" description="Peptidase M16 C-terminal" evidence="6">
    <location>
        <begin position="699"/>
        <end position="876"/>
    </location>
</feature>
<reference evidence="8" key="1">
    <citation type="submission" date="2020-01" db="EMBL/GenBank/DDBJ databases">
        <title>Sphingomonas sp. strain CSW-10.</title>
        <authorList>
            <person name="Chen W.-M."/>
        </authorList>
    </citation>
    <scope>NUCLEOTIDE SEQUENCE [LARGE SCALE GENOMIC DNA]</scope>
    <source>
        <strain evidence="8">FSY-8</strain>
    </source>
</reference>
<comment type="similarity">
    <text evidence="1">Belongs to the peptidase M16 family.</text>
</comment>
<gene>
    <name evidence="7" type="ORF">GTZ99_09495</name>
</gene>
<dbReference type="PANTHER" id="PTHR11851">
    <property type="entry name" value="METALLOPROTEASE"/>
    <property type="match status" value="1"/>
</dbReference>
<dbReference type="RefSeq" id="WP_161718183.1">
    <property type="nucleotide sequence ID" value="NZ_JAAAPO010000003.1"/>
</dbReference>
<evidence type="ECO:0000313" key="8">
    <source>
        <dbReference type="Proteomes" id="UP000753724"/>
    </source>
</evidence>
<keyword evidence="4" id="KW-0732">Signal</keyword>
<comment type="caution">
    <text evidence="7">The sequence shown here is derived from an EMBL/GenBank/DDBJ whole genome shotgun (WGS) entry which is preliminary data.</text>
</comment>
<evidence type="ECO:0000259" key="6">
    <source>
        <dbReference type="Pfam" id="PF05193"/>
    </source>
</evidence>
<evidence type="ECO:0000256" key="3">
    <source>
        <dbReference type="SAM" id="MobiDB-lite"/>
    </source>
</evidence>
<dbReference type="InterPro" id="IPR011249">
    <property type="entry name" value="Metalloenz_LuxS/M16"/>
</dbReference>
<dbReference type="SUPFAM" id="SSF63411">
    <property type="entry name" value="LuxS/MPP-like metallohydrolase"/>
    <property type="match status" value="4"/>
</dbReference>
<accession>A0ABW9XE12</accession>
<evidence type="ECO:0000256" key="2">
    <source>
        <dbReference type="ARBA" id="ARBA00023049"/>
    </source>
</evidence>
<feature type="chain" id="PRO_5047425249" evidence="4">
    <location>
        <begin position="32"/>
        <end position="969"/>
    </location>
</feature>
<keyword evidence="2" id="KW-0482">Metalloprotease</keyword>
<keyword evidence="2" id="KW-0645">Protease</keyword>
<evidence type="ECO:0000259" key="5">
    <source>
        <dbReference type="Pfam" id="PF00675"/>
    </source>
</evidence>
<feature type="domain" description="Peptidase M16 C-terminal" evidence="6">
    <location>
        <begin position="226"/>
        <end position="398"/>
    </location>
</feature>
<name>A0ABW9XE12_9SPHN</name>
<feature type="domain" description="Peptidase M16 N-terminal" evidence="5">
    <location>
        <begin position="71"/>
        <end position="187"/>
    </location>
</feature>
<dbReference type="InterPro" id="IPR007863">
    <property type="entry name" value="Peptidase_M16_C"/>
</dbReference>
<feature type="signal peptide" evidence="4">
    <location>
        <begin position="1"/>
        <end position="31"/>
    </location>
</feature>
<evidence type="ECO:0000256" key="1">
    <source>
        <dbReference type="ARBA" id="ARBA00007261"/>
    </source>
</evidence>
<feature type="compositionally biased region" description="Pro residues" evidence="3">
    <location>
        <begin position="491"/>
        <end position="504"/>
    </location>
</feature>
<protein>
    <submittedName>
        <fullName evidence="7">Insulinase family protein</fullName>
    </submittedName>
</protein>
<dbReference type="Proteomes" id="UP000753724">
    <property type="component" value="Unassembled WGS sequence"/>
</dbReference>
<sequence length="969" mass="102701">MYSILSSVSQSVRLSVSALALVGAAAAPAWAQTAPAPTPAAISVAPAPLSSLVASVNIPYQRFVLKNGLTVLVHTDRKAPIIGVTTYFRVGSKHEPRGRTGFAHLYEHLFFGGSANVPDFDVPLEAVGASTNGSTWYDRTNYVETVPSGALELALFLESDRMGHLLPAVTQDKLDKQRGVVQNEKRQGDNQTFGLLQYVIGDGLFPVGHPYRHSTIGSMADLDAASLTDVRRWFTDHYAPNNAILVLSGDVDAATARPLVEKYFGAIRSGPVVRSVQAGPVTLPAPIRREMTDRVANTRLLRVWSGPGLNDRDAVALSVGMDVLGGLASSRLDNALVRGKEMAISVSAEAEAHEQVSVLQVSMDIRPGVDRAQAEAALDAVIATFLRDGPTPDEVRRSATRTLSHEIDALEVVGGFGGKGTTLAEGLLYSRNPAHYKAELTELARITPEQVRDAMRKWLGRPVLAIGVTPGERTQNGDTMGGWGDEATRPAPTPDPRKPVPPVKTGPARKAPPVAPVGRLAFPALQRATLSNGIPVVLARRTAVPKVIVHISFDAGLAADALDTPGTQGLLLAMLDEGTRAEDGVGQTRNATQVQEDQERLGASISLGTSLDTSSVTLNALAANLSPSLGLMADILRRPALSDADVARVKAQRLASLAQALKSPRSIAAMTLAPILFGPAHPYGMSGDGLGTAQSLSAITPDALRAAQKRWLRPDAARITVVGDITMDHLIPQLEAAFGHWQAPATPRSIKPIDRPAPAPVPRIVLIDRPQSPQSVILGGKVLPITGRTADMEALDLANEVLGAGFLSRLNTDIREDKGWSYGVSTGVRLALGQRSLILSAPVQTDRTGDALRAMIADMKAFPAKAKVTPVELQRVTEGNILSLPSAYETNAQVLGTIATNDLLGRPDNYVTTQPARLRAVTAAKLDAMAAQHLQPDGMVFVIVGDRAKVEPQLKDAGLPVEIATPPGQ</sequence>
<dbReference type="InterPro" id="IPR011765">
    <property type="entry name" value="Pept_M16_N"/>
</dbReference>
<dbReference type="Gene3D" id="3.30.830.10">
    <property type="entry name" value="Metalloenzyme, LuxS/M16 peptidase-like"/>
    <property type="match status" value="4"/>
</dbReference>
<dbReference type="PANTHER" id="PTHR11851:SF49">
    <property type="entry name" value="MITOCHONDRIAL-PROCESSING PEPTIDASE SUBUNIT ALPHA"/>
    <property type="match status" value="1"/>
</dbReference>
<dbReference type="Pfam" id="PF00675">
    <property type="entry name" value="Peptidase_M16"/>
    <property type="match status" value="1"/>
</dbReference>
<proteinExistence type="inferred from homology"/>
<keyword evidence="2" id="KW-0378">Hydrolase</keyword>
<evidence type="ECO:0000313" key="7">
    <source>
        <dbReference type="EMBL" id="NBC36789.1"/>
    </source>
</evidence>
<dbReference type="EMBL" id="JAAAPO010000003">
    <property type="protein sequence ID" value="NBC36789.1"/>
    <property type="molecule type" value="Genomic_DNA"/>
</dbReference>
<dbReference type="InterPro" id="IPR050361">
    <property type="entry name" value="MPP/UQCRC_Complex"/>
</dbReference>
<organism evidence="7 8">
    <name type="scientific">Novosphingobium ovatum</name>
    <dbReference type="NCBI Taxonomy" id="1908523"/>
    <lineage>
        <taxon>Bacteria</taxon>
        <taxon>Pseudomonadati</taxon>
        <taxon>Pseudomonadota</taxon>
        <taxon>Alphaproteobacteria</taxon>
        <taxon>Sphingomonadales</taxon>
        <taxon>Sphingomonadaceae</taxon>
        <taxon>Novosphingobium</taxon>
    </lineage>
</organism>
<dbReference type="Pfam" id="PF05193">
    <property type="entry name" value="Peptidase_M16_C"/>
    <property type="match status" value="2"/>
</dbReference>
<keyword evidence="8" id="KW-1185">Reference proteome</keyword>
<evidence type="ECO:0000256" key="4">
    <source>
        <dbReference type="SAM" id="SignalP"/>
    </source>
</evidence>